<protein>
    <submittedName>
        <fullName evidence="2">Uncharacterized protein</fullName>
    </submittedName>
</protein>
<feature type="transmembrane region" description="Helical" evidence="1">
    <location>
        <begin position="44"/>
        <end position="63"/>
    </location>
</feature>
<dbReference type="AlphaFoldDB" id="A0A2G5VBM9"/>
<sequence>MFLIRIRGGDVGFEFLGVSVSSLALFASSLRFQFLSVKFRSEEISTNNLLVSFFVQFLTIIFFQND</sequence>
<organism evidence="2 3">
    <name type="scientific">Caenorhabditis nigoni</name>
    <dbReference type="NCBI Taxonomy" id="1611254"/>
    <lineage>
        <taxon>Eukaryota</taxon>
        <taxon>Metazoa</taxon>
        <taxon>Ecdysozoa</taxon>
        <taxon>Nematoda</taxon>
        <taxon>Chromadorea</taxon>
        <taxon>Rhabditida</taxon>
        <taxon>Rhabditina</taxon>
        <taxon>Rhabditomorpha</taxon>
        <taxon>Rhabditoidea</taxon>
        <taxon>Rhabditidae</taxon>
        <taxon>Peloderinae</taxon>
        <taxon>Caenorhabditis</taxon>
    </lineage>
</organism>
<name>A0A2G5VBM9_9PELO</name>
<accession>A0A2G5VBM9</accession>
<reference evidence="3" key="1">
    <citation type="submission" date="2017-10" db="EMBL/GenBank/DDBJ databases">
        <title>Rapid genome shrinkage in a self-fertile nematode reveals novel sperm competition proteins.</title>
        <authorList>
            <person name="Yin D."/>
            <person name="Schwarz E.M."/>
            <person name="Thomas C.G."/>
            <person name="Felde R.L."/>
            <person name="Korf I.F."/>
            <person name="Cutter A.D."/>
            <person name="Schartner C.M."/>
            <person name="Ralston E.J."/>
            <person name="Meyer B.J."/>
            <person name="Haag E.S."/>
        </authorList>
    </citation>
    <scope>NUCLEOTIDE SEQUENCE [LARGE SCALE GENOMIC DNA]</scope>
    <source>
        <strain evidence="3">JU1422</strain>
    </source>
</reference>
<dbReference type="Proteomes" id="UP000230233">
    <property type="component" value="Chromosome II"/>
</dbReference>
<keyword evidence="1" id="KW-0812">Transmembrane</keyword>
<feature type="transmembrane region" description="Helical" evidence="1">
    <location>
        <begin position="12"/>
        <end position="32"/>
    </location>
</feature>
<evidence type="ECO:0000256" key="1">
    <source>
        <dbReference type="SAM" id="Phobius"/>
    </source>
</evidence>
<gene>
    <name evidence="2" type="primary">Cnig_chr_II.g7885</name>
    <name evidence="2" type="ORF">B9Z55_007885</name>
</gene>
<dbReference type="EMBL" id="PDUG01000002">
    <property type="protein sequence ID" value="PIC49205.1"/>
    <property type="molecule type" value="Genomic_DNA"/>
</dbReference>
<keyword evidence="1" id="KW-1133">Transmembrane helix</keyword>
<evidence type="ECO:0000313" key="3">
    <source>
        <dbReference type="Proteomes" id="UP000230233"/>
    </source>
</evidence>
<evidence type="ECO:0000313" key="2">
    <source>
        <dbReference type="EMBL" id="PIC49205.1"/>
    </source>
</evidence>
<keyword evidence="1" id="KW-0472">Membrane</keyword>
<keyword evidence="3" id="KW-1185">Reference proteome</keyword>
<proteinExistence type="predicted"/>
<comment type="caution">
    <text evidence="2">The sequence shown here is derived from an EMBL/GenBank/DDBJ whole genome shotgun (WGS) entry which is preliminary data.</text>
</comment>